<sequence length="157" mass="18029">RPLTPLSSDPTELDCLTPGHFLVGGQLIAPSDPVWKDVPQNRLSRWQLVQALTQSLWKRWSQKYLNTLQQRSRWPKCQEKVKIGDLVLLHEQNSLPLLWRLGRITSVSPGADGLVRVVHLQTSGGLIIKTNHQDLTPPSRRLILLLFFYFLKVFLFT</sequence>
<evidence type="ECO:0000313" key="2">
    <source>
        <dbReference type="EMBL" id="JAS27742.1"/>
    </source>
</evidence>
<feature type="domain" description="DUF5641" evidence="1">
    <location>
        <begin position="44"/>
        <end position="128"/>
    </location>
</feature>
<organism evidence="2">
    <name type="scientific">Clastoptera arizonana</name>
    <name type="common">Arizona spittle bug</name>
    <dbReference type="NCBI Taxonomy" id="38151"/>
    <lineage>
        <taxon>Eukaryota</taxon>
        <taxon>Metazoa</taxon>
        <taxon>Ecdysozoa</taxon>
        <taxon>Arthropoda</taxon>
        <taxon>Hexapoda</taxon>
        <taxon>Insecta</taxon>
        <taxon>Pterygota</taxon>
        <taxon>Neoptera</taxon>
        <taxon>Paraneoptera</taxon>
        <taxon>Hemiptera</taxon>
        <taxon>Auchenorrhyncha</taxon>
        <taxon>Cercopoidea</taxon>
        <taxon>Clastopteridae</taxon>
        <taxon>Clastoptera</taxon>
    </lineage>
</organism>
<dbReference type="Pfam" id="PF18701">
    <property type="entry name" value="DUF5641"/>
    <property type="match status" value="1"/>
</dbReference>
<gene>
    <name evidence="2" type="ORF">g.13197</name>
</gene>
<reference evidence="2" key="1">
    <citation type="submission" date="2015-12" db="EMBL/GenBank/DDBJ databases">
        <title>De novo transcriptome assembly of four potential Pierce s Disease insect vectors from Arizona vineyards.</title>
        <authorList>
            <person name="Tassone E.E."/>
        </authorList>
    </citation>
    <scope>NUCLEOTIDE SEQUENCE</scope>
</reference>
<dbReference type="EMBL" id="GEDC01009556">
    <property type="protein sequence ID" value="JAS27742.1"/>
    <property type="molecule type" value="Transcribed_RNA"/>
</dbReference>
<dbReference type="InterPro" id="IPR040676">
    <property type="entry name" value="DUF5641"/>
</dbReference>
<protein>
    <recommendedName>
        <fullName evidence="1">DUF5641 domain-containing protein</fullName>
    </recommendedName>
</protein>
<evidence type="ECO:0000259" key="1">
    <source>
        <dbReference type="Pfam" id="PF18701"/>
    </source>
</evidence>
<dbReference type="AlphaFoldDB" id="A0A1B6DPZ1"/>
<name>A0A1B6DPZ1_9HEMI</name>
<proteinExistence type="predicted"/>
<dbReference type="PANTHER" id="PTHR47331">
    <property type="entry name" value="PHD-TYPE DOMAIN-CONTAINING PROTEIN"/>
    <property type="match status" value="1"/>
</dbReference>
<accession>A0A1B6DPZ1</accession>
<feature type="non-terminal residue" evidence="2">
    <location>
        <position position="1"/>
    </location>
</feature>